<evidence type="ECO:0000313" key="2">
    <source>
        <dbReference type="Proteomes" id="UP000024635"/>
    </source>
</evidence>
<name>A0A016V1V8_9BILA</name>
<accession>A0A016V1V8</accession>
<sequence>MMHENAYIFTTALSNDFSHLAGSLRKFLLCIILKKIPAPIEFQAYDCDVEKQAHAFKWEDIRDLRDSLAQTQGKENPFNLQTVLDSWKTQKINMKDKSKFGCSAKVGEEYNVVCAFD</sequence>
<reference evidence="2" key="1">
    <citation type="journal article" date="2015" name="Nat. Genet.">
        <title>The genome and transcriptome of the zoonotic hookworm Ancylostoma ceylanicum identify infection-specific gene families.</title>
        <authorList>
            <person name="Schwarz E.M."/>
            <person name="Hu Y."/>
            <person name="Antoshechkin I."/>
            <person name="Miller M.M."/>
            <person name="Sternberg P.W."/>
            <person name="Aroian R.V."/>
        </authorList>
    </citation>
    <scope>NUCLEOTIDE SEQUENCE</scope>
    <source>
        <strain evidence="2">HY135</strain>
    </source>
</reference>
<organism evidence="1 2">
    <name type="scientific">Ancylostoma ceylanicum</name>
    <dbReference type="NCBI Taxonomy" id="53326"/>
    <lineage>
        <taxon>Eukaryota</taxon>
        <taxon>Metazoa</taxon>
        <taxon>Ecdysozoa</taxon>
        <taxon>Nematoda</taxon>
        <taxon>Chromadorea</taxon>
        <taxon>Rhabditida</taxon>
        <taxon>Rhabditina</taxon>
        <taxon>Rhabditomorpha</taxon>
        <taxon>Strongyloidea</taxon>
        <taxon>Ancylostomatidae</taxon>
        <taxon>Ancylostomatinae</taxon>
        <taxon>Ancylostoma</taxon>
    </lineage>
</organism>
<dbReference type="Proteomes" id="UP000024635">
    <property type="component" value="Unassembled WGS sequence"/>
</dbReference>
<gene>
    <name evidence="1" type="primary">Acey_s0020.g71</name>
    <name evidence="1" type="ORF">Y032_0020g71</name>
</gene>
<comment type="caution">
    <text evidence="1">The sequence shown here is derived from an EMBL/GenBank/DDBJ whole genome shotgun (WGS) entry which is preliminary data.</text>
</comment>
<protein>
    <submittedName>
        <fullName evidence="1">Uncharacterized protein</fullName>
    </submittedName>
</protein>
<dbReference type="AlphaFoldDB" id="A0A016V1V8"/>
<dbReference type="EMBL" id="JARK01001356">
    <property type="protein sequence ID" value="EYC21236.1"/>
    <property type="molecule type" value="Genomic_DNA"/>
</dbReference>
<dbReference type="Pfam" id="PF17641">
    <property type="entry name" value="ASPRs"/>
    <property type="match status" value="1"/>
</dbReference>
<proteinExistence type="predicted"/>
<evidence type="ECO:0000313" key="1">
    <source>
        <dbReference type="EMBL" id="EYC21236.1"/>
    </source>
</evidence>
<dbReference type="InterPro" id="IPR035109">
    <property type="entry name" value="ASPR"/>
</dbReference>
<keyword evidence="2" id="KW-1185">Reference proteome</keyword>